<dbReference type="SUPFAM" id="SSF56042">
    <property type="entry name" value="PurM C-terminal domain-like"/>
    <property type="match status" value="1"/>
</dbReference>
<dbReference type="GO" id="GO:0005737">
    <property type="term" value="C:cytoplasm"/>
    <property type="evidence" value="ECO:0007669"/>
    <property type="project" value="TreeGrafter"/>
</dbReference>
<comment type="caution">
    <text evidence="1">The sequence shown here is derived from an EMBL/GenBank/DDBJ whole genome shotgun (WGS) entry which is preliminary data.</text>
</comment>
<protein>
    <submittedName>
        <fullName evidence="1">Putative phosphoribosylformylglycinamidine synthase chloroplastic/mitochondrial</fullName>
    </submittedName>
</protein>
<dbReference type="PANTHER" id="PTHR10099:SF1">
    <property type="entry name" value="PHOSPHORIBOSYLFORMYLGLYCINAMIDINE SYNTHASE"/>
    <property type="match status" value="1"/>
</dbReference>
<gene>
    <name evidence="1" type="ORF">Pyn_20192</name>
</gene>
<keyword evidence="2" id="KW-1185">Reference proteome</keyword>
<dbReference type="STRING" id="2094558.A0A314YPA0"/>
<dbReference type="EMBL" id="PJQY01000844">
    <property type="protein sequence ID" value="PQQ07599.1"/>
    <property type="molecule type" value="Genomic_DNA"/>
</dbReference>
<dbReference type="InterPro" id="IPR036676">
    <property type="entry name" value="PurM-like_C_sf"/>
</dbReference>
<dbReference type="PANTHER" id="PTHR10099">
    <property type="entry name" value="PHOSPHORIBOSYLFORMYLGLYCINAMIDINE SYNTHASE"/>
    <property type="match status" value="1"/>
</dbReference>
<reference evidence="1 2" key="1">
    <citation type="submission" date="2018-02" db="EMBL/GenBank/DDBJ databases">
        <title>Draft genome of wild Prunus yedoensis var. nudiflora.</title>
        <authorList>
            <person name="Baek S."/>
            <person name="Kim J.-H."/>
            <person name="Choi K."/>
            <person name="Kim G.-B."/>
            <person name="Cho A."/>
            <person name="Jang H."/>
            <person name="Shin C.-H."/>
            <person name="Yu H.-J."/>
            <person name="Mun J.-H."/>
        </authorList>
    </citation>
    <scope>NUCLEOTIDE SEQUENCE [LARGE SCALE GENOMIC DNA]</scope>
    <source>
        <strain evidence="2">cv. Jeju island</strain>
        <tissue evidence="1">Leaf</tissue>
    </source>
</reference>
<evidence type="ECO:0000313" key="2">
    <source>
        <dbReference type="Proteomes" id="UP000250321"/>
    </source>
</evidence>
<organism evidence="1 2">
    <name type="scientific">Prunus yedoensis var. nudiflora</name>
    <dbReference type="NCBI Taxonomy" id="2094558"/>
    <lineage>
        <taxon>Eukaryota</taxon>
        <taxon>Viridiplantae</taxon>
        <taxon>Streptophyta</taxon>
        <taxon>Embryophyta</taxon>
        <taxon>Tracheophyta</taxon>
        <taxon>Spermatophyta</taxon>
        <taxon>Magnoliopsida</taxon>
        <taxon>eudicotyledons</taxon>
        <taxon>Gunneridae</taxon>
        <taxon>Pentapetalae</taxon>
        <taxon>rosids</taxon>
        <taxon>fabids</taxon>
        <taxon>Rosales</taxon>
        <taxon>Rosaceae</taxon>
        <taxon>Amygdaloideae</taxon>
        <taxon>Amygdaleae</taxon>
        <taxon>Prunus</taxon>
    </lineage>
</organism>
<dbReference type="GO" id="GO:0006164">
    <property type="term" value="P:purine nucleotide biosynthetic process"/>
    <property type="evidence" value="ECO:0007669"/>
    <property type="project" value="TreeGrafter"/>
</dbReference>
<sequence length="348" mass="38914">MEKLSSESISAEILGQVSATPSIELKVDGVTHLNGSTSSLRDLWEETSFQLEKFQRLASCVDLEKEGLKDRHEPSWELSFTPSFTDEKYMSIACKPKVAVIREEGSNGDREMAAAFYAAGFEPWDVTMSDLLKDPYHCMNSVELCLLEALATLMCSILQREFYKRPDTFSLGVCNGCQLMALLGWVPGPQVGGVLGGGGDPSQPRFIHNESGRFECRFTSVTIKDSPAIMFRGMEGSTLGVWAAHGEGRAYFPDDGVLDRVLHSKLAPVRYCDDDGNETELYPFNLNGSPLGVAAICSPDGRHLAMMPHPERCFLMWQFPWYPQQWDVDKKGPSPWLRMFQNAREWCS</sequence>
<dbReference type="SMART" id="SM01211">
    <property type="entry name" value="GATase_5"/>
    <property type="match status" value="1"/>
</dbReference>
<dbReference type="AlphaFoldDB" id="A0A314YPA0"/>
<dbReference type="Gene3D" id="3.40.50.880">
    <property type="match status" value="1"/>
</dbReference>
<dbReference type="Pfam" id="PF13507">
    <property type="entry name" value="GATase_5"/>
    <property type="match status" value="2"/>
</dbReference>
<dbReference type="InterPro" id="IPR029062">
    <property type="entry name" value="Class_I_gatase-like"/>
</dbReference>
<evidence type="ECO:0000313" key="1">
    <source>
        <dbReference type="EMBL" id="PQQ07599.1"/>
    </source>
</evidence>
<dbReference type="GO" id="GO:0004642">
    <property type="term" value="F:phosphoribosylformylglycinamidine synthase activity"/>
    <property type="evidence" value="ECO:0007669"/>
    <property type="project" value="TreeGrafter"/>
</dbReference>
<proteinExistence type="predicted"/>
<dbReference type="CDD" id="cd01740">
    <property type="entry name" value="GATase1_FGAR_AT"/>
    <property type="match status" value="1"/>
</dbReference>
<dbReference type="PROSITE" id="PS51273">
    <property type="entry name" value="GATASE_TYPE_1"/>
    <property type="match status" value="1"/>
</dbReference>
<dbReference type="Proteomes" id="UP000250321">
    <property type="component" value="Unassembled WGS sequence"/>
</dbReference>
<dbReference type="SUPFAM" id="SSF52317">
    <property type="entry name" value="Class I glutamine amidotransferase-like"/>
    <property type="match status" value="1"/>
</dbReference>
<accession>A0A314YPA0</accession>
<name>A0A314YPA0_PRUYE</name>
<dbReference type="OrthoDB" id="6666987at2759"/>